<feature type="transmembrane region" description="Helical" evidence="1">
    <location>
        <begin position="29"/>
        <end position="45"/>
    </location>
</feature>
<organism evidence="2 3">
    <name type="scientific">Candidatus Nanohalococcus occultus</name>
    <dbReference type="NCBI Taxonomy" id="2978047"/>
    <lineage>
        <taxon>Archaea</taxon>
        <taxon>Candidatus Nanohalarchaeota</taxon>
        <taxon>Candidatus Nanohalarchaeota incertae sedis</taxon>
        <taxon>Candidatus Nanohalococcus</taxon>
    </lineage>
</organism>
<evidence type="ECO:0000313" key="2">
    <source>
        <dbReference type="EMBL" id="WEL19421.1"/>
    </source>
</evidence>
<name>A0ABY8CJB1_9ARCH</name>
<accession>A0ABY8CJB1</accession>
<keyword evidence="3" id="KW-1185">Reference proteome</keyword>
<proteinExistence type="predicted"/>
<dbReference type="Proteomes" id="UP001218034">
    <property type="component" value="Chromosome"/>
</dbReference>
<evidence type="ECO:0000313" key="3">
    <source>
        <dbReference type="Proteomes" id="UP001218034"/>
    </source>
</evidence>
<feature type="transmembrane region" description="Helical" evidence="1">
    <location>
        <begin position="84"/>
        <end position="108"/>
    </location>
</feature>
<dbReference type="RefSeq" id="WP_347722291.1">
    <property type="nucleotide sequence ID" value="NZ_CP104395.1"/>
</dbReference>
<gene>
    <name evidence="2" type="ORF">SVXNc_0397</name>
</gene>
<reference evidence="2 3" key="1">
    <citation type="submission" date="2022-09" db="EMBL/GenBank/DDBJ databases">
        <title>Xylan utilization by haloarchaea-nanohaloarchaea associations.</title>
        <authorList>
            <person name="Yakimov M."/>
        </authorList>
    </citation>
    <scope>NUCLEOTIDE SEQUENCE [LARGE SCALE GENOMIC DNA]</scope>
    <source>
        <strain evidence="2 3">SVXNc</strain>
    </source>
</reference>
<keyword evidence="1" id="KW-1133">Transmembrane helix</keyword>
<evidence type="ECO:0000256" key="1">
    <source>
        <dbReference type="SAM" id="Phobius"/>
    </source>
</evidence>
<keyword evidence="1" id="KW-0812">Transmembrane</keyword>
<dbReference type="GeneID" id="90589833"/>
<keyword evidence="1" id="KW-0472">Membrane</keyword>
<feature type="transmembrane region" description="Helical" evidence="1">
    <location>
        <begin position="57"/>
        <end position="78"/>
    </location>
</feature>
<dbReference type="EMBL" id="CP104395">
    <property type="protein sequence ID" value="WEL19421.1"/>
    <property type="molecule type" value="Genomic_DNA"/>
</dbReference>
<protein>
    <submittedName>
        <fullName evidence="2">Uncharacterized protein</fullName>
    </submittedName>
</protein>
<sequence>MASKDQLILLIGALSGTTAYYLYPEIGLASALMIIFAVSWFLWGLTTKGKTLNTVSFLKNPPIAAFMGFIGSFIYLSFQGYSSANTWLFAFGIALLSGLVSIMLNTLWSIGGD</sequence>